<feature type="transmembrane region" description="Helical" evidence="7">
    <location>
        <begin position="332"/>
        <end position="355"/>
    </location>
</feature>
<evidence type="ECO:0000313" key="10">
    <source>
        <dbReference type="EMBL" id="QLG60838.1"/>
    </source>
</evidence>
<feature type="transmembrane region" description="Helical" evidence="7">
    <location>
        <begin position="99"/>
        <end position="120"/>
    </location>
</feature>
<dbReference type="Gene3D" id="1.20.120.1220">
    <property type="match status" value="1"/>
</dbReference>
<name>A0A7D5Q9D0_9EURY</name>
<keyword evidence="2" id="KW-1003">Cell membrane</keyword>
<dbReference type="InterPro" id="IPR009655">
    <property type="entry name" value="Preflagellin_peptidase_C"/>
</dbReference>
<reference evidence="10 11" key="1">
    <citation type="submission" date="2020-06" db="EMBL/GenBank/DDBJ databases">
        <title>NJ-3-1, isolated from saline soil.</title>
        <authorList>
            <person name="Cui H.L."/>
            <person name="Shi X."/>
        </authorList>
    </citation>
    <scope>NUCLEOTIDE SEQUENCE [LARGE SCALE GENOMIC DNA]</scope>
    <source>
        <strain evidence="10 11">NJ-3-1</strain>
    </source>
</reference>
<dbReference type="AlphaFoldDB" id="A0A7D5Q9D0"/>
<evidence type="ECO:0000256" key="6">
    <source>
        <dbReference type="SAM" id="MobiDB-lite"/>
    </source>
</evidence>
<dbReference type="RefSeq" id="WP_179267424.1">
    <property type="nucleotide sequence ID" value="NZ_CP058579.1"/>
</dbReference>
<keyword evidence="11" id="KW-1185">Reference proteome</keyword>
<dbReference type="Pfam" id="PF06847">
    <property type="entry name" value="Arc_PepC_II"/>
    <property type="match status" value="1"/>
</dbReference>
<evidence type="ECO:0000256" key="2">
    <source>
        <dbReference type="ARBA" id="ARBA00022475"/>
    </source>
</evidence>
<sequence>MTVLGVATLADLLRLLVVPAFAWAAHRDVRTRRLPNRLWPPLLAVGLLALALDLAANYPFVSYEGRLFLVRTGFALLFLVPFSVLAYRLAAFGGADMKAVVVLAVVFPGTPEYIVPTAVLPEATWLHDAVYPLYPSTLGVTAMSALTNGVLLGAAFVLALGLRNALAGRLSTAMFVGEWTDVTDLPDRHGSLLDADGVVPSRGLDLDALRMYLRWRRATLADLRADPDRHRDPASVTGTGEPTDGGVHVGPRTDGGVSVGEESAAEPAVDREASGGVAEREYDDPWAAERFLDSIEGTAYGTDPETLREGLETVSEADAVWVSPGLPFVVPLFLGLVVALVYGDVLTVVLAALGLL</sequence>
<evidence type="ECO:0000259" key="8">
    <source>
        <dbReference type="Pfam" id="PF01478"/>
    </source>
</evidence>
<evidence type="ECO:0000256" key="5">
    <source>
        <dbReference type="ARBA" id="ARBA00023136"/>
    </source>
</evidence>
<dbReference type="OrthoDB" id="19094at2157"/>
<proteinExistence type="predicted"/>
<evidence type="ECO:0000256" key="1">
    <source>
        <dbReference type="ARBA" id="ARBA00004651"/>
    </source>
</evidence>
<feature type="transmembrane region" description="Helical" evidence="7">
    <location>
        <begin position="6"/>
        <end position="26"/>
    </location>
</feature>
<keyword evidence="5 7" id="KW-0472">Membrane</keyword>
<keyword evidence="4 7" id="KW-1133">Transmembrane helix</keyword>
<dbReference type="KEGG" id="halu:HUG12_03385"/>
<comment type="subcellular location">
    <subcellularLocation>
        <location evidence="1">Cell membrane</location>
        <topology evidence="1">Multi-pass membrane protein</topology>
    </subcellularLocation>
</comment>
<evidence type="ECO:0000256" key="4">
    <source>
        <dbReference type="ARBA" id="ARBA00022989"/>
    </source>
</evidence>
<feature type="transmembrane region" description="Helical" evidence="7">
    <location>
        <begin position="140"/>
        <end position="162"/>
    </location>
</feature>
<evidence type="ECO:0000313" key="11">
    <source>
        <dbReference type="Proteomes" id="UP000509626"/>
    </source>
</evidence>
<evidence type="ECO:0000256" key="3">
    <source>
        <dbReference type="ARBA" id="ARBA00022692"/>
    </source>
</evidence>
<dbReference type="Pfam" id="PF01478">
    <property type="entry name" value="Peptidase_A24"/>
    <property type="match status" value="1"/>
</dbReference>
<evidence type="ECO:0000259" key="9">
    <source>
        <dbReference type="Pfam" id="PF06847"/>
    </source>
</evidence>
<dbReference type="InterPro" id="IPR052218">
    <property type="entry name" value="Preflagellin_Peptidase"/>
</dbReference>
<dbReference type="GeneID" id="56036470"/>
<keyword evidence="3 7" id="KW-0812">Transmembrane</keyword>
<feature type="domain" description="Prepilin type IV endopeptidase peptidase" evidence="8">
    <location>
        <begin position="17"/>
        <end position="111"/>
    </location>
</feature>
<gene>
    <name evidence="10" type="ORF">HUG12_03385</name>
</gene>
<dbReference type="PANTHER" id="PTHR36506:SF1">
    <property type="entry name" value="PREFLAGELLIN PEPTIDASE"/>
    <property type="match status" value="1"/>
</dbReference>
<dbReference type="GO" id="GO:0004190">
    <property type="term" value="F:aspartic-type endopeptidase activity"/>
    <property type="evidence" value="ECO:0007669"/>
    <property type="project" value="InterPro"/>
</dbReference>
<accession>A0A7D5Q9D0</accession>
<evidence type="ECO:0000256" key="7">
    <source>
        <dbReference type="SAM" id="Phobius"/>
    </source>
</evidence>
<protein>
    <submittedName>
        <fullName evidence="10">Prepilin peptidase</fullName>
    </submittedName>
</protein>
<dbReference type="Proteomes" id="UP000509626">
    <property type="component" value="Chromosome"/>
</dbReference>
<dbReference type="GO" id="GO:0005886">
    <property type="term" value="C:plasma membrane"/>
    <property type="evidence" value="ECO:0007669"/>
    <property type="project" value="UniProtKB-SubCell"/>
</dbReference>
<feature type="domain" description="Preflagellin peptidase C-terminal" evidence="9">
    <location>
        <begin position="305"/>
        <end position="345"/>
    </location>
</feature>
<dbReference type="InterPro" id="IPR000045">
    <property type="entry name" value="Prepilin_IV_endopep_pep"/>
</dbReference>
<dbReference type="PANTHER" id="PTHR36506">
    <property type="entry name" value="PREFLAGELLIN PEPTIDASE"/>
    <property type="match status" value="1"/>
</dbReference>
<feature type="transmembrane region" description="Helical" evidence="7">
    <location>
        <begin position="68"/>
        <end position="87"/>
    </location>
</feature>
<dbReference type="EMBL" id="CP058579">
    <property type="protein sequence ID" value="QLG60838.1"/>
    <property type="molecule type" value="Genomic_DNA"/>
</dbReference>
<feature type="transmembrane region" description="Helical" evidence="7">
    <location>
        <begin position="38"/>
        <end position="56"/>
    </location>
</feature>
<feature type="region of interest" description="Disordered" evidence="6">
    <location>
        <begin position="226"/>
        <end position="279"/>
    </location>
</feature>
<organism evidence="10 11">
    <name type="scientific">Halorarum salinum</name>
    <dbReference type="NCBI Taxonomy" id="2743089"/>
    <lineage>
        <taxon>Archaea</taxon>
        <taxon>Methanobacteriati</taxon>
        <taxon>Methanobacteriota</taxon>
        <taxon>Stenosarchaea group</taxon>
        <taxon>Halobacteria</taxon>
        <taxon>Halobacteriales</taxon>
        <taxon>Haloferacaceae</taxon>
        <taxon>Halorarum</taxon>
    </lineage>
</organism>